<feature type="domain" description="RNA polymerase sigma-70 region 2" evidence="5">
    <location>
        <begin position="28"/>
        <end position="91"/>
    </location>
</feature>
<dbReference type="InterPro" id="IPR013324">
    <property type="entry name" value="RNA_pol_sigma_r3/r4-like"/>
</dbReference>
<accession>A0ABU3GR29</accession>
<dbReference type="EMBL" id="JAVLVU010000001">
    <property type="protein sequence ID" value="MDT3402238.1"/>
    <property type="molecule type" value="Genomic_DNA"/>
</dbReference>
<sequence length="194" mass="22723">MSGYHLCTEAELIAKLSGDDDAAFTEIYRRFWDKVFAVAFHRLDDQAEAEEVVQDVFFSLWKRRHILDLQYSLNTYLSTAVKYKVINYQSRRYFKGKLIDIEEAAGEVSGVDSTQLWLSERELKQQLDYHIEQLPEKCRLVFKMSREECMSHAEIAQKLEISEKTVEAHITRALKVLKNNLKVEIPIILCLLFK</sequence>
<feature type="domain" description="RNA polymerase sigma factor 70 region 4 type 2" evidence="6">
    <location>
        <begin position="126"/>
        <end position="175"/>
    </location>
</feature>
<gene>
    <name evidence="7" type="ORF">QE417_001310</name>
</gene>
<comment type="similarity">
    <text evidence="1">Belongs to the sigma-70 factor family. ECF subfamily.</text>
</comment>
<evidence type="ECO:0000313" key="8">
    <source>
        <dbReference type="Proteomes" id="UP001258315"/>
    </source>
</evidence>
<evidence type="ECO:0000256" key="4">
    <source>
        <dbReference type="ARBA" id="ARBA00023163"/>
    </source>
</evidence>
<dbReference type="InterPro" id="IPR007627">
    <property type="entry name" value="RNA_pol_sigma70_r2"/>
</dbReference>
<dbReference type="SUPFAM" id="SSF88946">
    <property type="entry name" value="Sigma2 domain of RNA polymerase sigma factors"/>
    <property type="match status" value="1"/>
</dbReference>
<dbReference type="PANTHER" id="PTHR43133">
    <property type="entry name" value="RNA POLYMERASE ECF-TYPE SIGMA FACTO"/>
    <property type="match status" value="1"/>
</dbReference>
<comment type="caution">
    <text evidence="7">The sequence shown here is derived from an EMBL/GenBank/DDBJ whole genome shotgun (WGS) entry which is preliminary data.</text>
</comment>
<keyword evidence="4" id="KW-0804">Transcription</keyword>
<keyword evidence="8" id="KW-1185">Reference proteome</keyword>
<dbReference type="Gene3D" id="1.10.1740.10">
    <property type="match status" value="1"/>
</dbReference>
<dbReference type="Pfam" id="PF04542">
    <property type="entry name" value="Sigma70_r2"/>
    <property type="match status" value="1"/>
</dbReference>
<reference evidence="8" key="1">
    <citation type="submission" date="2023-07" db="EMBL/GenBank/DDBJ databases">
        <title>Functional and genomic diversity of the sorghum phyllosphere microbiome.</title>
        <authorList>
            <person name="Shade A."/>
        </authorList>
    </citation>
    <scope>NUCLEOTIDE SEQUENCE [LARGE SCALE GENOMIC DNA]</scope>
    <source>
        <strain evidence="8">SORGH_AS_0422</strain>
    </source>
</reference>
<protein>
    <submittedName>
        <fullName evidence="7">RNA polymerase sigma-70 factor (Family 1)</fullName>
    </submittedName>
</protein>
<dbReference type="NCBIfam" id="TIGR02937">
    <property type="entry name" value="sigma70-ECF"/>
    <property type="match status" value="1"/>
</dbReference>
<dbReference type="InterPro" id="IPR014327">
    <property type="entry name" value="RNA_pol_sigma70_bacteroid"/>
</dbReference>
<organism evidence="7 8">
    <name type="scientific">Mucilaginibacter terrae</name>
    <dbReference type="NCBI Taxonomy" id="1955052"/>
    <lineage>
        <taxon>Bacteria</taxon>
        <taxon>Pseudomonadati</taxon>
        <taxon>Bacteroidota</taxon>
        <taxon>Sphingobacteriia</taxon>
        <taxon>Sphingobacteriales</taxon>
        <taxon>Sphingobacteriaceae</taxon>
        <taxon>Mucilaginibacter</taxon>
    </lineage>
</organism>
<dbReference type="PANTHER" id="PTHR43133:SF46">
    <property type="entry name" value="RNA POLYMERASE SIGMA-70 FACTOR ECF SUBFAMILY"/>
    <property type="match status" value="1"/>
</dbReference>
<dbReference type="Pfam" id="PF08281">
    <property type="entry name" value="Sigma70_r4_2"/>
    <property type="match status" value="1"/>
</dbReference>
<keyword evidence="2" id="KW-0805">Transcription regulation</keyword>
<dbReference type="SUPFAM" id="SSF88659">
    <property type="entry name" value="Sigma3 and sigma4 domains of RNA polymerase sigma factors"/>
    <property type="match status" value="1"/>
</dbReference>
<dbReference type="CDD" id="cd06171">
    <property type="entry name" value="Sigma70_r4"/>
    <property type="match status" value="1"/>
</dbReference>
<evidence type="ECO:0000313" key="7">
    <source>
        <dbReference type="EMBL" id="MDT3402238.1"/>
    </source>
</evidence>
<evidence type="ECO:0000256" key="1">
    <source>
        <dbReference type="ARBA" id="ARBA00010641"/>
    </source>
</evidence>
<dbReference type="Gene3D" id="1.10.10.10">
    <property type="entry name" value="Winged helix-like DNA-binding domain superfamily/Winged helix DNA-binding domain"/>
    <property type="match status" value="1"/>
</dbReference>
<dbReference type="RefSeq" id="WP_311948533.1">
    <property type="nucleotide sequence ID" value="NZ_JAVLVU010000001.1"/>
</dbReference>
<keyword evidence="3" id="KW-0731">Sigma factor</keyword>
<dbReference type="InterPro" id="IPR036388">
    <property type="entry name" value="WH-like_DNA-bd_sf"/>
</dbReference>
<evidence type="ECO:0000256" key="2">
    <source>
        <dbReference type="ARBA" id="ARBA00023015"/>
    </source>
</evidence>
<evidence type="ECO:0000259" key="6">
    <source>
        <dbReference type="Pfam" id="PF08281"/>
    </source>
</evidence>
<proteinExistence type="inferred from homology"/>
<evidence type="ECO:0000256" key="3">
    <source>
        <dbReference type="ARBA" id="ARBA00023082"/>
    </source>
</evidence>
<dbReference type="InterPro" id="IPR014284">
    <property type="entry name" value="RNA_pol_sigma-70_dom"/>
</dbReference>
<dbReference type="InterPro" id="IPR039425">
    <property type="entry name" value="RNA_pol_sigma-70-like"/>
</dbReference>
<evidence type="ECO:0000259" key="5">
    <source>
        <dbReference type="Pfam" id="PF04542"/>
    </source>
</evidence>
<dbReference type="Proteomes" id="UP001258315">
    <property type="component" value="Unassembled WGS sequence"/>
</dbReference>
<dbReference type="NCBIfam" id="TIGR02985">
    <property type="entry name" value="Sig70_bacteroi1"/>
    <property type="match status" value="1"/>
</dbReference>
<name>A0ABU3GR29_9SPHI</name>
<dbReference type="InterPro" id="IPR013325">
    <property type="entry name" value="RNA_pol_sigma_r2"/>
</dbReference>
<dbReference type="InterPro" id="IPR013249">
    <property type="entry name" value="RNA_pol_sigma70_r4_t2"/>
</dbReference>